<keyword evidence="4" id="KW-0378">Hydrolase</keyword>
<dbReference type="PANTHER" id="PTHR37981:SF1">
    <property type="entry name" value="SGNH HYDROLASE-TYPE ESTERASE DOMAIN-CONTAINING PROTEIN"/>
    <property type="match status" value="1"/>
</dbReference>
<dbReference type="EMBL" id="CP070496">
    <property type="protein sequence ID" value="QSB05963.1"/>
    <property type="molecule type" value="Genomic_DNA"/>
</dbReference>
<dbReference type="InterPro" id="IPR013830">
    <property type="entry name" value="SGNH_hydro"/>
</dbReference>
<dbReference type="KEGG" id="nav:JQS30_03285"/>
<dbReference type="PANTHER" id="PTHR37981">
    <property type="entry name" value="LIPASE 2"/>
    <property type="match status" value="1"/>
</dbReference>
<evidence type="ECO:0000313" key="4">
    <source>
        <dbReference type="EMBL" id="QSB05963.1"/>
    </source>
</evidence>
<sequence length="275" mass="29307">MNPPHITSRPSPSKKIWRQLRNASVITAFIGLLLAFTPAAALAQETNYVALGDSYASGTGTRAYIDDGSGCERSTHAHPYLYANHIGANLDFQACAGARIPNVRNSQLAALGPDTDLITISVGGNDTGWVDVLISCGTPFSGPCWDDIAQAERYIQEELPAELNGLYADINTAAPNANVYVTGYPRLFNGERCNWLVDLSYEEQMALNDAADLLNSVIASAAAGAGFGFIDVTGAFTGHAVCDDPEYLNGLSWPLGESFHPNTLGHSQGYLPLLP</sequence>
<dbReference type="InterPro" id="IPR036514">
    <property type="entry name" value="SGNH_hydro_sf"/>
</dbReference>
<proteinExistence type="predicted"/>
<reference evidence="4" key="1">
    <citation type="submission" date="2021-02" db="EMBL/GenBank/DDBJ databases">
        <title>Natronoglycomyces albus gen. nov., sp. nov, a haloalkaliphilic actinobacterium from a soda solonchak soil.</title>
        <authorList>
            <person name="Sorokin D.Y."/>
            <person name="Khijniak T.V."/>
            <person name="Zakharycheva A.P."/>
            <person name="Boueva O.V."/>
            <person name="Ariskina E.V."/>
            <person name="Hahnke R.L."/>
            <person name="Bunk B."/>
            <person name="Sproer C."/>
            <person name="Schumann P."/>
            <person name="Evtushenko L.I."/>
            <person name="Kublanov I.V."/>
        </authorList>
    </citation>
    <scope>NUCLEOTIDE SEQUENCE</scope>
    <source>
        <strain evidence="4">DSM 106290</strain>
    </source>
</reference>
<feature type="disulfide bond" evidence="2">
    <location>
        <begin position="193"/>
        <end position="242"/>
    </location>
</feature>
<evidence type="ECO:0000313" key="5">
    <source>
        <dbReference type="Proteomes" id="UP000662939"/>
    </source>
</evidence>
<evidence type="ECO:0000256" key="2">
    <source>
        <dbReference type="PIRSR" id="PIRSR637460-2"/>
    </source>
</evidence>
<dbReference type="Gene3D" id="3.40.50.1110">
    <property type="entry name" value="SGNH hydrolase"/>
    <property type="match status" value="1"/>
</dbReference>
<dbReference type="InterPro" id="IPR037460">
    <property type="entry name" value="SEST-like"/>
</dbReference>
<gene>
    <name evidence="4" type="ORF">JQS30_03285</name>
</gene>
<protein>
    <submittedName>
        <fullName evidence="4">SGNH/GDSL hydrolase family protein</fullName>
    </submittedName>
</protein>
<organism evidence="4 5">
    <name type="scientific">Natronoglycomyces albus</name>
    <dbReference type="NCBI Taxonomy" id="2811108"/>
    <lineage>
        <taxon>Bacteria</taxon>
        <taxon>Bacillati</taxon>
        <taxon>Actinomycetota</taxon>
        <taxon>Actinomycetes</taxon>
        <taxon>Glycomycetales</taxon>
        <taxon>Glycomycetaceae</taxon>
        <taxon>Natronoglycomyces</taxon>
    </lineage>
</organism>
<feature type="disulfide bond" evidence="2">
    <location>
        <begin position="71"/>
        <end position="95"/>
    </location>
</feature>
<dbReference type="Proteomes" id="UP000662939">
    <property type="component" value="Chromosome"/>
</dbReference>
<keyword evidence="2" id="KW-1015">Disulfide bond</keyword>
<feature type="active site" description="Nucleophile" evidence="1">
    <location>
        <position position="54"/>
    </location>
</feature>
<accession>A0A895XR16</accession>
<keyword evidence="5" id="KW-1185">Reference proteome</keyword>
<dbReference type="SUPFAM" id="SSF52266">
    <property type="entry name" value="SGNH hydrolase"/>
    <property type="match status" value="1"/>
</dbReference>
<feature type="active site" evidence="1">
    <location>
        <position position="260"/>
    </location>
</feature>
<dbReference type="GO" id="GO:0019433">
    <property type="term" value="P:triglyceride catabolic process"/>
    <property type="evidence" value="ECO:0007669"/>
    <property type="project" value="TreeGrafter"/>
</dbReference>
<name>A0A895XR16_9ACTN</name>
<dbReference type="AlphaFoldDB" id="A0A895XR16"/>
<feature type="domain" description="SGNH hydrolase-type esterase" evidence="3">
    <location>
        <begin position="50"/>
        <end position="266"/>
    </location>
</feature>
<dbReference type="Pfam" id="PF13472">
    <property type="entry name" value="Lipase_GDSL_2"/>
    <property type="match status" value="1"/>
</dbReference>
<feature type="disulfide bond" evidence="2">
    <location>
        <begin position="136"/>
        <end position="144"/>
    </location>
</feature>
<evidence type="ECO:0000256" key="1">
    <source>
        <dbReference type="PIRSR" id="PIRSR637460-1"/>
    </source>
</evidence>
<dbReference type="GO" id="GO:0004806">
    <property type="term" value="F:triacylglycerol lipase activity"/>
    <property type="evidence" value="ECO:0007669"/>
    <property type="project" value="TreeGrafter"/>
</dbReference>
<evidence type="ECO:0000259" key="3">
    <source>
        <dbReference type="Pfam" id="PF13472"/>
    </source>
</evidence>
<dbReference type="CDD" id="cd01823">
    <property type="entry name" value="SEST_like"/>
    <property type="match status" value="1"/>
</dbReference>
<dbReference type="RefSeq" id="WP_213171974.1">
    <property type="nucleotide sequence ID" value="NZ_CP070496.1"/>
</dbReference>